<feature type="region of interest" description="Disordered" evidence="1">
    <location>
        <begin position="35"/>
        <end position="58"/>
    </location>
</feature>
<organism evidence="2 3">
    <name type="scientific">Phlebiopsis gigantea (strain 11061_1 CR5-6)</name>
    <name type="common">White-rot fungus</name>
    <name type="synonym">Peniophora gigantea</name>
    <dbReference type="NCBI Taxonomy" id="745531"/>
    <lineage>
        <taxon>Eukaryota</taxon>
        <taxon>Fungi</taxon>
        <taxon>Dikarya</taxon>
        <taxon>Basidiomycota</taxon>
        <taxon>Agaricomycotina</taxon>
        <taxon>Agaricomycetes</taxon>
        <taxon>Polyporales</taxon>
        <taxon>Phanerochaetaceae</taxon>
        <taxon>Phlebiopsis</taxon>
    </lineage>
</organism>
<accession>A0A0C3PKC1</accession>
<feature type="compositionally biased region" description="Polar residues" evidence="1">
    <location>
        <begin position="1"/>
        <end position="16"/>
    </location>
</feature>
<evidence type="ECO:0000256" key="1">
    <source>
        <dbReference type="SAM" id="MobiDB-lite"/>
    </source>
</evidence>
<feature type="region of interest" description="Disordered" evidence="1">
    <location>
        <begin position="1"/>
        <end position="20"/>
    </location>
</feature>
<sequence length="322" mass="33848">MVGTSSDTPPAPSQSLPPAFDLSEFGIARAVGTSSALGNSSCADAARPRPRSRPTPSLSLVAVVDTPSGGAHAVAMYPRVFRPAPPSVRCQHPPQTLQHTSPSGPRCRHPDVPPLWDRCVIHASRFAGRPCCASDGAPWSQSPITQELSTGAVGPGVRPARRRVGRANMRAPATLLGSERRCSQQQSIQGPAGGRPGRPNSLLSAARRVFLPPFTVCRGQGERARGGALDDGSIGPPAISHSTGRTEELEDPRLLPCLPPNQKIPLTTILCSPPGYTLGSTLDAVHRAQSLYTSPISRAVNLSATSTQHGCAEPYFYTASEL</sequence>
<proteinExistence type="predicted"/>
<protein>
    <submittedName>
        <fullName evidence="2">Uncharacterized protein</fullName>
    </submittedName>
</protein>
<dbReference type="AlphaFoldDB" id="A0A0C3PKC1"/>
<dbReference type="Proteomes" id="UP000053257">
    <property type="component" value="Unassembled WGS sequence"/>
</dbReference>
<dbReference type="HOGENOM" id="CLU_863595_0_0_1"/>
<evidence type="ECO:0000313" key="2">
    <source>
        <dbReference type="EMBL" id="KIP06733.1"/>
    </source>
</evidence>
<feature type="region of interest" description="Disordered" evidence="1">
    <location>
        <begin position="172"/>
        <end position="201"/>
    </location>
</feature>
<gene>
    <name evidence="2" type="ORF">PHLGIDRAFT_118678</name>
</gene>
<dbReference type="EMBL" id="KN840511">
    <property type="protein sequence ID" value="KIP06733.1"/>
    <property type="molecule type" value="Genomic_DNA"/>
</dbReference>
<name>A0A0C3PKC1_PHLG1</name>
<feature type="compositionally biased region" description="Polar residues" evidence="1">
    <location>
        <begin position="93"/>
        <end position="103"/>
    </location>
</feature>
<reference evidence="2 3" key="1">
    <citation type="journal article" date="2014" name="PLoS Genet.">
        <title>Analysis of the Phlebiopsis gigantea genome, transcriptome and secretome provides insight into its pioneer colonization strategies of wood.</title>
        <authorList>
            <person name="Hori C."/>
            <person name="Ishida T."/>
            <person name="Igarashi K."/>
            <person name="Samejima M."/>
            <person name="Suzuki H."/>
            <person name="Master E."/>
            <person name="Ferreira P."/>
            <person name="Ruiz-Duenas F.J."/>
            <person name="Held B."/>
            <person name="Canessa P."/>
            <person name="Larrondo L.F."/>
            <person name="Schmoll M."/>
            <person name="Druzhinina I.S."/>
            <person name="Kubicek C.P."/>
            <person name="Gaskell J.A."/>
            <person name="Kersten P."/>
            <person name="St John F."/>
            <person name="Glasner J."/>
            <person name="Sabat G."/>
            <person name="Splinter BonDurant S."/>
            <person name="Syed K."/>
            <person name="Yadav J."/>
            <person name="Mgbeahuruike A.C."/>
            <person name="Kovalchuk A."/>
            <person name="Asiegbu F.O."/>
            <person name="Lackner G."/>
            <person name="Hoffmeister D."/>
            <person name="Rencoret J."/>
            <person name="Gutierrez A."/>
            <person name="Sun H."/>
            <person name="Lindquist E."/>
            <person name="Barry K."/>
            <person name="Riley R."/>
            <person name="Grigoriev I.V."/>
            <person name="Henrissat B."/>
            <person name="Kues U."/>
            <person name="Berka R.M."/>
            <person name="Martinez A.T."/>
            <person name="Covert S.F."/>
            <person name="Blanchette R.A."/>
            <person name="Cullen D."/>
        </authorList>
    </citation>
    <scope>NUCLEOTIDE SEQUENCE [LARGE SCALE GENOMIC DNA]</scope>
    <source>
        <strain evidence="2 3">11061_1 CR5-6</strain>
    </source>
</reference>
<evidence type="ECO:0000313" key="3">
    <source>
        <dbReference type="Proteomes" id="UP000053257"/>
    </source>
</evidence>
<feature type="region of interest" description="Disordered" evidence="1">
    <location>
        <begin position="87"/>
        <end position="106"/>
    </location>
</feature>
<keyword evidence="3" id="KW-1185">Reference proteome</keyword>